<evidence type="ECO:0000313" key="2">
    <source>
        <dbReference type="Proteomes" id="UP000638353"/>
    </source>
</evidence>
<dbReference type="Proteomes" id="UP000638353">
    <property type="component" value="Unassembled WGS sequence"/>
</dbReference>
<proteinExistence type="predicted"/>
<comment type="caution">
    <text evidence="1">The sequence shown here is derived from an EMBL/GenBank/DDBJ whole genome shotgun (WGS) entry which is preliminary data.</text>
</comment>
<sequence>MGRTDRGIWEIAAVMDAGAPMPYTEAAHAHPVVRTLHTLICADESHPGPCPYAWSSGYGHAQEAADRAEAEFGEDYDPSGLPTEATLTFYATGEQAADLLERARTALRLTPSGVSGLTGNPVALELRDLSAADPSWESMYDYLVDQHRIEHGTADQHRIEHGTADH</sequence>
<name>A0A918WXE9_9ACTN</name>
<dbReference type="EMBL" id="BMVC01000004">
    <property type="protein sequence ID" value="GHC91568.1"/>
    <property type="molecule type" value="Genomic_DNA"/>
</dbReference>
<protein>
    <submittedName>
        <fullName evidence="1">Uncharacterized protein</fullName>
    </submittedName>
</protein>
<dbReference type="AlphaFoldDB" id="A0A918WXE9"/>
<accession>A0A918WXE9</accession>
<gene>
    <name evidence="1" type="ORF">GCM10010334_26720</name>
</gene>
<reference evidence="1" key="2">
    <citation type="submission" date="2020-09" db="EMBL/GenBank/DDBJ databases">
        <authorList>
            <person name="Sun Q."/>
            <person name="Ohkuma M."/>
        </authorList>
    </citation>
    <scope>NUCLEOTIDE SEQUENCE</scope>
    <source>
        <strain evidence="1">JCM 4637</strain>
    </source>
</reference>
<evidence type="ECO:0000313" key="1">
    <source>
        <dbReference type="EMBL" id="GHC91568.1"/>
    </source>
</evidence>
<reference evidence="1" key="1">
    <citation type="journal article" date="2014" name="Int. J. Syst. Evol. Microbiol.">
        <title>Complete genome sequence of Corynebacterium casei LMG S-19264T (=DSM 44701T), isolated from a smear-ripened cheese.</title>
        <authorList>
            <consortium name="US DOE Joint Genome Institute (JGI-PGF)"/>
            <person name="Walter F."/>
            <person name="Albersmeier A."/>
            <person name="Kalinowski J."/>
            <person name="Ruckert C."/>
        </authorList>
    </citation>
    <scope>NUCLEOTIDE SEQUENCE</scope>
    <source>
        <strain evidence="1">JCM 4637</strain>
    </source>
</reference>
<organism evidence="1 2">
    <name type="scientific">Streptomyces finlayi</name>
    <dbReference type="NCBI Taxonomy" id="67296"/>
    <lineage>
        <taxon>Bacteria</taxon>
        <taxon>Bacillati</taxon>
        <taxon>Actinomycetota</taxon>
        <taxon>Actinomycetes</taxon>
        <taxon>Kitasatosporales</taxon>
        <taxon>Streptomycetaceae</taxon>
        <taxon>Streptomyces</taxon>
    </lineage>
</organism>
<dbReference type="RefSeq" id="WP_189823774.1">
    <property type="nucleotide sequence ID" value="NZ_BMVC01000004.1"/>
</dbReference>